<keyword evidence="3 5" id="KW-0378">Hydrolase</keyword>
<dbReference type="EMBL" id="BMNT01000025">
    <property type="protein sequence ID" value="GGK98576.1"/>
    <property type="molecule type" value="Genomic_DNA"/>
</dbReference>
<dbReference type="AlphaFoldDB" id="A0A917RAD2"/>
<protein>
    <submittedName>
        <fullName evidence="7">NUDIX hydrolase</fullName>
    </submittedName>
</protein>
<dbReference type="Proteomes" id="UP000645217">
    <property type="component" value="Unassembled WGS sequence"/>
</dbReference>
<dbReference type="InterPro" id="IPR000086">
    <property type="entry name" value="NUDIX_hydrolase_dom"/>
</dbReference>
<keyword evidence="8" id="KW-1185">Reference proteome</keyword>
<proteinExistence type="inferred from homology"/>
<evidence type="ECO:0000256" key="2">
    <source>
        <dbReference type="ARBA" id="ARBA00005582"/>
    </source>
</evidence>
<evidence type="ECO:0000256" key="1">
    <source>
        <dbReference type="ARBA" id="ARBA00001946"/>
    </source>
</evidence>
<sequence length="180" mass="19596">MVRLVWRFPSCPSPGPYGGGVSDVDPSFVAGLARVRTAAGALIRDEVGRIMVVHTTYKPDWDIPGGMVEVDESPLTACVREVEEELGLTLPIGPLLCVDWVPPRAPWDSALLFVFDGGVLPSARAADIRLCERELDRAEFVRPDALDGLVKPGMARRLREALSALPDRRTAYLENGHPPA</sequence>
<comment type="cofactor">
    <cofactor evidence="1">
        <name>Mg(2+)</name>
        <dbReference type="ChEBI" id="CHEBI:18420"/>
    </cofactor>
</comment>
<dbReference type="Pfam" id="PF00293">
    <property type="entry name" value="NUDIX"/>
    <property type="match status" value="1"/>
</dbReference>
<reference evidence="7" key="2">
    <citation type="submission" date="2020-09" db="EMBL/GenBank/DDBJ databases">
        <authorList>
            <person name="Sun Q."/>
            <person name="Ohkuma M."/>
        </authorList>
    </citation>
    <scope>NUCLEOTIDE SEQUENCE</scope>
    <source>
        <strain evidence="7">JCM 13064</strain>
    </source>
</reference>
<evidence type="ECO:0000256" key="3">
    <source>
        <dbReference type="ARBA" id="ARBA00022801"/>
    </source>
</evidence>
<organism evidence="7 8">
    <name type="scientific">Sphaerisporangium melleum</name>
    <dbReference type="NCBI Taxonomy" id="321316"/>
    <lineage>
        <taxon>Bacteria</taxon>
        <taxon>Bacillati</taxon>
        <taxon>Actinomycetota</taxon>
        <taxon>Actinomycetes</taxon>
        <taxon>Streptosporangiales</taxon>
        <taxon>Streptosporangiaceae</taxon>
        <taxon>Sphaerisporangium</taxon>
    </lineage>
</organism>
<dbReference type="GO" id="GO:0016787">
    <property type="term" value="F:hydrolase activity"/>
    <property type="evidence" value="ECO:0007669"/>
    <property type="project" value="UniProtKB-KW"/>
</dbReference>
<name>A0A917RAD2_9ACTN</name>
<evidence type="ECO:0000313" key="7">
    <source>
        <dbReference type="EMBL" id="GGK98576.1"/>
    </source>
</evidence>
<comment type="similarity">
    <text evidence="2 5">Belongs to the Nudix hydrolase family.</text>
</comment>
<dbReference type="InterPro" id="IPR020476">
    <property type="entry name" value="Nudix_hydrolase"/>
</dbReference>
<dbReference type="PANTHER" id="PTHR43046">
    <property type="entry name" value="GDP-MANNOSE MANNOSYL HYDROLASE"/>
    <property type="match status" value="1"/>
</dbReference>
<keyword evidence="4" id="KW-0460">Magnesium</keyword>
<evidence type="ECO:0000256" key="5">
    <source>
        <dbReference type="RuleBase" id="RU003476"/>
    </source>
</evidence>
<reference evidence="7" key="1">
    <citation type="journal article" date="2014" name="Int. J. Syst. Evol. Microbiol.">
        <title>Complete genome sequence of Corynebacterium casei LMG S-19264T (=DSM 44701T), isolated from a smear-ripened cheese.</title>
        <authorList>
            <consortium name="US DOE Joint Genome Institute (JGI-PGF)"/>
            <person name="Walter F."/>
            <person name="Albersmeier A."/>
            <person name="Kalinowski J."/>
            <person name="Ruckert C."/>
        </authorList>
    </citation>
    <scope>NUCLEOTIDE SEQUENCE</scope>
    <source>
        <strain evidence="7">JCM 13064</strain>
    </source>
</reference>
<dbReference type="SUPFAM" id="SSF55811">
    <property type="entry name" value="Nudix"/>
    <property type="match status" value="1"/>
</dbReference>
<dbReference type="PRINTS" id="PR00502">
    <property type="entry name" value="NUDIXFAMILY"/>
</dbReference>
<dbReference type="InterPro" id="IPR020084">
    <property type="entry name" value="NUDIX_hydrolase_CS"/>
</dbReference>
<dbReference type="PANTHER" id="PTHR43046:SF12">
    <property type="entry name" value="GDP-MANNOSE MANNOSYL HYDROLASE"/>
    <property type="match status" value="1"/>
</dbReference>
<dbReference type="PROSITE" id="PS00893">
    <property type="entry name" value="NUDIX_BOX"/>
    <property type="match status" value="1"/>
</dbReference>
<feature type="domain" description="Nudix hydrolase" evidence="6">
    <location>
        <begin position="33"/>
        <end position="163"/>
    </location>
</feature>
<dbReference type="InterPro" id="IPR015797">
    <property type="entry name" value="NUDIX_hydrolase-like_dom_sf"/>
</dbReference>
<dbReference type="PROSITE" id="PS51462">
    <property type="entry name" value="NUDIX"/>
    <property type="match status" value="1"/>
</dbReference>
<evidence type="ECO:0000259" key="6">
    <source>
        <dbReference type="PROSITE" id="PS51462"/>
    </source>
</evidence>
<dbReference type="Gene3D" id="3.90.79.10">
    <property type="entry name" value="Nucleoside Triphosphate Pyrophosphohydrolase"/>
    <property type="match status" value="1"/>
</dbReference>
<gene>
    <name evidence="7" type="ORF">GCM10007964_45950</name>
</gene>
<evidence type="ECO:0000313" key="8">
    <source>
        <dbReference type="Proteomes" id="UP000645217"/>
    </source>
</evidence>
<accession>A0A917RAD2</accession>
<evidence type="ECO:0000256" key="4">
    <source>
        <dbReference type="ARBA" id="ARBA00022842"/>
    </source>
</evidence>
<dbReference type="CDD" id="cd18876">
    <property type="entry name" value="NUDIX_Hydrolase"/>
    <property type="match status" value="1"/>
</dbReference>
<comment type="caution">
    <text evidence="7">The sequence shown here is derived from an EMBL/GenBank/DDBJ whole genome shotgun (WGS) entry which is preliminary data.</text>
</comment>